<keyword evidence="3" id="KW-1185">Reference proteome</keyword>
<proteinExistence type="predicted"/>
<dbReference type="EMBL" id="JYDT01001878">
    <property type="protein sequence ID" value="KRY63931.1"/>
    <property type="molecule type" value="Genomic_DNA"/>
</dbReference>
<evidence type="ECO:0000256" key="1">
    <source>
        <dbReference type="SAM" id="MobiDB-lite"/>
    </source>
</evidence>
<dbReference type="AlphaFoldDB" id="A0A0V1DR88"/>
<feature type="compositionally biased region" description="Pro residues" evidence="1">
    <location>
        <begin position="33"/>
        <end position="42"/>
    </location>
</feature>
<dbReference type="Proteomes" id="UP000054995">
    <property type="component" value="Unassembled WGS sequence"/>
</dbReference>
<protein>
    <submittedName>
        <fullName evidence="2">Uncharacterized protein</fullName>
    </submittedName>
</protein>
<name>A0A0V1DR88_TRIPS</name>
<organism evidence="2 3">
    <name type="scientific">Trichinella pseudospiralis</name>
    <name type="common">Parasitic roundworm</name>
    <dbReference type="NCBI Taxonomy" id="6337"/>
    <lineage>
        <taxon>Eukaryota</taxon>
        <taxon>Metazoa</taxon>
        <taxon>Ecdysozoa</taxon>
        <taxon>Nematoda</taxon>
        <taxon>Enoplea</taxon>
        <taxon>Dorylaimia</taxon>
        <taxon>Trichinellida</taxon>
        <taxon>Trichinellidae</taxon>
        <taxon>Trichinella</taxon>
    </lineage>
</organism>
<comment type="caution">
    <text evidence="2">The sequence shown here is derived from an EMBL/GenBank/DDBJ whole genome shotgun (WGS) entry which is preliminary data.</text>
</comment>
<accession>A0A0V1DR88</accession>
<evidence type="ECO:0000313" key="3">
    <source>
        <dbReference type="Proteomes" id="UP000054995"/>
    </source>
</evidence>
<sequence>MAGQPPHYPSHTGSNLKGSSRPEHGKHGSGRPCPSPPFPLPC</sequence>
<reference evidence="2 3" key="1">
    <citation type="submission" date="2015-01" db="EMBL/GenBank/DDBJ databases">
        <title>Evolution of Trichinella species and genotypes.</title>
        <authorList>
            <person name="Korhonen P.K."/>
            <person name="Edoardo P."/>
            <person name="Giuseppe L.R."/>
            <person name="Gasser R.B."/>
        </authorList>
    </citation>
    <scope>NUCLEOTIDE SEQUENCE [LARGE SCALE GENOMIC DNA]</scope>
    <source>
        <strain evidence="2">ISS470</strain>
    </source>
</reference>
<feature type="region of interest" description="Disordered" evidence="1">
    <location>
        <begin position="1"/>
        <end position="42"/>
    </location>
</feature>
<evidence type="ECO:0000313" key="2">
    <source>
        <dbReference type="EMBL" id="KRY63931.1"/>
    </source>
</evidence>
<gene>
    <name evidence="2" type="ORF">T4D_3123</name>
</gene>